<dbReference type="GO" id="GO:0007165">
    <property type="term" value="P:signal transduction"/>
    <property type="evidence" value="ECO:0007669"/>
    <property type="project" value="TreeGrafter"/>
</dbReference>
<dbReference type="PANTHER" id="PTHR23257">
    <property type="entry name" value="SERINE-THREONINE PROTEIN KINASE"/>
    <property type="match status" value="1"/>
</dbReference>
<dbReference type="OrthoDB" id="346907at2759"/>
<evidence type="ECO:0000259" key="3">
    <source>
        <dbReference type="PROSITE" id="PS50011"/>
    </source>
</evidence>
<organism evidence="4 5">
    <name type="scientific">Racocetra fulgida</name>
    <dbReference type="NCBI Taxonomy" id="60492"/>
    <lineage>
        <taxon>Eukaryota</taxon>
        <taxon>Fungi</taxon>
        <taxon>Fungi incertae sedis</taxon>
        <taxon>Mucoromycota</taxon>
        <taxon>Glomeromycotina</taxon>
        <taxon>Glomeromycetes</taxon>
        <taxon>Diversisporales</taxon>
        <taxon>Gigasporaceae</taxon>
        <taxon>Racocetra</taxon>
    </lineage>
</organism>
<protein>
    <submittedName>
        <fullName evidence="4">4503_t:CDS:1</fullName>
    </submittedName>
</protein>
<evidence type="ECO:0000256" key="2">
    <source>
        <dbReference type="SAM" id="Phobius"/>
    </source>
</evidence>
<dbReference type="InterPro" id="IPR001245">
    <property type="entry name" value="Ser-Thr/Tyr_kinase_cat_dom"/>
</dbReference>
<dbReference type="PRINTS" id="PR00109">
    <property type="entry name" value="TYRKINASE"/>
</dbReference>
<dbReference type="GO" id="GO:0005737">
    <property type="term" value="C:cytoplasm"/>
    <property type="evidence" value="ECO:0007669"/>
    <property type="project" value="TreeGrafter"/>
</dbReference>
<comment type="caution">
    <text evidence="4">The sequence shown here is derived from an EMBL/GenBank/DDBJ whole genome shotgun (WGS) entry which is preliminary data.</text>
</comment>
<dbReference type="Pfam" id="PF07714">
    <property type="entry name" value="PK_Tyr_Ser-Thr"/>
    <property type="match status" value="1"/>
</dbReference>
<feature type="compositionally biased region" description="Acidic residues" evidence="1">
    <location>
        <begin position="309"/>
        <end position="342"/>
    </location>
</feature>
<dbReference type="GO" id="GO:0005524">
    <property type="term" value="F:ATP binding"/>
    <property type="evidence" value="ECO:0007669"/>
    <property type="project" value="InterPro"/>
</dbReference>
<gene>
    <name evidence="4" type="ORF">RFULGI_LOCUS1311</name>
</gene>
<feature type="domain" description="Protein kinase" evidence="3">
    <location>
        <begin position="1"/>
        <end position="188"/>
    </location>
</feature>
<proteinExistence type="predicted"/>
<dbReference type="InterPro" id="IPR000719">
    <property type="entry name" value="Prot_kinase_dom"/>
</dbReference>
<evidence type="ECO:0000256" key="1">
    <source>
        <dbReference type="SAM" id="MobiDB-lite"/>
    </source>
</evidence>
<evidence type="ECO:0000313" key="5">
    <source>
        <dbReference type="Proteomes" id="UP000789396"/>
    </source>
</evidence>
<dbReference type="InterPro" id="IPR011009">
    <property type="entry name" value="Kinase-like_dom_sf"/>
</dbReference>
<accession>A0A9N8W9J6</accession>
<feature type="compositionally biased region" description="Basic and acidic residues" evidence="1">
    <location>
        <begin position="238"/>
        <end position="249"/>
    </location>
</feature>
<name>A0A9N8W9J6_9GLOM</name>
<feature type="region of interest" description="Disordered" evidence="1">
    <location>
        <begin position="225"/>
        <end position="257"/>
    </location>
</feature>
<dbReference type="PROSITE" id="PS50011">
    <property type="entry name" value="PROTEIN_KINASE_DOM"/>
    <property type="match status" value="1"/>
</dbReference>
<dbReference type="Proteomes" id="UP000789396">
    <property type="component" value="Unassembled WGS sequence"/>
</dbReference>
<feature type="transmembrane region" description="Helical" evidence="2">
    <location>
        <begin position="453"/>
        <end position="476"/>
    </location>
</feature>
<feature type="compositionally biased region" description="Polar residues" evidence="1">
    <location>
        <begin position="225"/>
        <end position="237"/>
    </location>
</feature>
<sequence>MQEYAMIMKYTIHGDLKKFLTNNKQKFLTNNNLSWIKRIEILQNIAKSLNELHNLNIVHRDFHCGNILVDDNTRIFISDFGLSMFINELEPSGVLPYIAPEVLTGKPYTKKSDIYSLGIIMWELTSLDRPFSDRTHDGFLAIEIIHNLRPKIVEGTPEIYQDIMKQCWDDDPLKRPDLSQLIKDYENMIKDMEEQSSIGNMEPLLPPVIQISINNLVISFSRTVSPSNTPISLSRSSSEYKTDIPKIDEGSDEDLENIDPSFNKMRDLLSSLIHEATEAVEAPVKGREKKKRAPSTTSQQSFDFGDINDMLDELEEDDEYEYEDSDDEEEEEQNESLDEENEEPRGRGCKREKSHKRQKSVHEERFEQGMLEFNRSIADFSTLVDAITTEDNMQEYDPCIQYVDPTDQLIRYPDTLIRYPNTLIRYPDTLIQNPSENLVEYFAQLYRLLIRTLILPFLLIRTLIIPFVLIIYYFIIEFFKTSNSSRSMTNITVILSYLNIAIETSISEFVETTYARPTRYRYGSDDEIFSPKNTYLNSELIEHVHDEH</sequence>
<dbReference type="EMBL" id="CAJVPZ010000768">
    <property type="protein sequence ID" value="CAG8475711.1"/>
    <property type="molecule type" value="Genomic_DNA"/>
</dbReference>
<dbReference type="PANTHER" id="PTHR23257:SF963">
    <property type="entry name" value="AT08303P"/>
    <property type="match status" value="1"/>
</dbReference>
<keyword evidence="2" id="KW-0812">Transmembrane</keyword>
<feature type="non-terminal residue" evidence="4">
    <location>
        <position position="1"/>
    </location>
</feature>
<reference evidence="4" key="1">
    <citation type="submission" date="2021-06" db="EMBL/GenBank/DDBJ databases">
        <authorList>
            <person name="Kallberg Y."/>
            <person name="Tangrot J."/>
            <person name="Rosling A."/>
        </authorList>
    </citation>
    <scope>NUCLEOTIDE SEQUENCE</scope>
    <source>
        <strain evidence="4">IN212</strain>
    </source>
</reference>
<feature type="region of interest" description="Disordered" evidence="1">
    <location>
        <begin position="279"/>
        <end position="363"/>
    </location>
</feature>
<evidence type="ECO:0000313" key="4">
    <source>
        <dbReference type="EMBL" id="CAG8475711.1"/>
    </source>
</evidence>
<keyword evidence="5" id="KW-1185">Reference proteome</keyword>
<dbReference type="Gene3D" id="1.10.510.10">
    <property type="entry name" value="Transferase(Phosphotransferase) domain 1"/>
    <property type="match status" value="1"/>
</dbReference>
<dbReference type="InterPro" id="IPR050167">
    <property type="entry name" value="Ser_Thr_protein_kinase"/>
</dbReference>
<dbReference type="SUPFAM" id="SSF56112">
    <property type="entry name" value="Protein kinase-like (PK-like)"/>
    <property type="match status" value="1"/>
</dbReference>
<keyword evidence="2" id="KW-0472">Membrane</keyword>
<dbReference type="AlphaFoldDB" id="A0A9N8W9J6"/>
<dbReference type="GO" id="GO:0004672">
    <property type="term" value="F:protein kinase activity"/>
    <property type="evidence" value="ECO:0007669"/>
    <property type="project" value="InterPro"/>
</dbReference>
<keyword evidence="2" id="KW-1133">Transmembrane helix</keyword>